<organism evidence="12">
    <name type="scientific">Opuntia streptacantha</name>
    <name type="common">Prickly pear cactus</name>
    <name type="synonym">Opuntia cardona</name>
    <dbReference type="NCBI Taxonomy" id="393608"/>
    <lineage>
        <taxon>Eukaryota</taxon>
        <taxon>Viridiplantae</taxon>
        <taxon>Streptophyta</taxon>
        <taxon>Embryophyta</taxon>
        <taxon>Tracheophyta</taxon>
        <taxon>Spermatophyta</taxon>
        <taxon>Magnoliopsida</taxon>
        <taxon>eudicotyledons</taxon>
        <taxon>Gunneridae</taxon>
        <taxon>Pentapetalae</taxon>
        <taxon>Caryophyllales</taxon>
        <taxon>Cactineae</taxon>
        <taxon>Cactaceae</taxon>
        <taxon>Opuntioideae</taxon>
        <taxon>Opuntia</taxon>
    </lineage>
</organism>
<evidence type="ECO:0000256" key="8">
    <source>
        <dbReference type="ARBA" id="ARBA00023125"/>
    </source>
</evidence>
<reference evidence="12" key="2">
    <citation type="submission" date="2020-07" db="EMBL/GenBank/DDBJ databases">
        <authorList>
            <person name="Vera ALvarez R."/>
            <person name="Arias-Moreno D.M."/>
            <person name="Jimenez-Jacinto V."/>
            <person name="Jimenez-Bremont J.F."/>
            <person name="Swaminathan K."/>
            <person name="Moose S.P."/>
            <person name="Guerrero-Gonzalez M.L."/>
            <person name="Marino-Ramirez L."/>
            <person name="Landsman D."/>
            <person name="Rodriguez-Kessler M."/>
            <person name="Delgado-Sanchez P."/>
        </authorList>
    </citation>
    <scope>NUCLEOTIDE SEQUENCE</scope>
    <source>
        <tissue evidence="12">Cladode</tissue>
    </source>
</reference>
<evidence type="ECO:0000256" key="5">
    <source>
        <dbReference type="ARBA" id="ARBA00022692"/>
    </source>
</evidence>
<dbReference type="GO" id="GO:0003677">
    <property type="term" value="F:DNA binding"/>
    <property type="evidence" value="ECO:0007669"/>
    <property type="project" value="UniProtKB-KW"/>
</dbReference>
<evidence type="ECO:0000256" key="9">
    <source>
        <dbReference type="ARBA" id="ARBA00023136"/>
    </source>
</evidence>
<dbReference type="InterPro" id="IPR026721">
    <property type="entry name" value="TMEM18"/>
</dbReference>
<dbReference type="AlphaFoldDB" id="A0A7C8ZPU6"/>
<dbReference type="EMBL" id="GISG01154716">
    <property type="protein sequence ID" value="MBA4648216.1"/>
    <property type="molecule type" value="Transcribed_RNA"/>
</dbReference>
<evidence type="ECO:0000256" key="4">
    <source>
        <dbReference type="ARBA" id="ARBA00014253"/>
    </source>
</evidence>
<sequence length="163" mass="18879">MEEVKAAMEEHMNLMADLVQKLSTELRSGLAPAYDNFMGFFHAIDWKEPWLVGLLGFHVLLLLTTIISRRHVNFQMCLFLLALSGIYLAERLNRLLGVHWQSFATQNYFDPHGLFLSVLWSGPLLIISMSILVNTLFSLCHLIVRWKRAELRHRARLSQKKDS</sequence>
<dbReference type="PANTHER" id="PTHR22593:SF2">
    <property type="entry name" value="TRANSMEMBRANE PROTEIN 18"/>
    <property type="match status" value="1"/>
</dbReference>
<keyword evidence="6 11" id="KW-1133">Transmembrane helix</keyword>
<evidence type="ECO:0000256" key="7">
    <source>
        <dbReference type="ARBA" id="ARBA00023054"/>
    </source>
</evidence>
<keyword evidence="7" id="KW-0175">Coiled coil</keyword>
<keyword evidence="8" id="KW-0238">DNA-binding</keyword>
<evidence type="ECO:0000256" key="6">
    <source>
        <dbReference type="ARBA" id="ARBA00022989"/>
    </source>
</evidence>
<dbReference type="PANTHER" id="PTHR22593">
    <property type="entry name" value="TRANSMEMBRANE PROTEIN 18"/>
    <property type="match status" value="1"/>
</dbReference>
<feature type="transmembrane region" description="Helical" evidence="11">
    <location>
        <begin position="124"/>
        <end position="144"/>
    </location>
</feature>
<name>A0A7C8ZPU6_OPUST</name>
<proteinExistence type="inferred from homology"/>
<protein>
    <recommendedName>
        <fullName evidence="4">Transmembrane protein 18</fullName>
    </recommendedName>
</protein>
<evidence type="ECO:0000256" key="2">
    <source>
        <dbReference type="ARBA" id="ARBA00004127"/>
    </source>
</evidence>
<evidence type="ECO:0000256" key="11">
    <source>
        <dbReference type="SAM" id="Phobius"/>
    </source>
</evidence>
<keyword evidence="9 11" id="KW-0472">Membrane</keyword>
<dbReference type="Pfam" id="PF14770">
    <property type="entry name" value="TMEM18"/>
    <property type="match status" value="1"/>
</dbReference>
<comment type="subcellular location">
    <subcellularLocation>
        <location evidence="2">Endomembrane system</location>
        <topology evidence="2">Multi-pass membrane protein</topology>
    </subcellularLocation>
    <subcellularLocation>
        <location evidence="1">Nucleus membrane</location>
    </subcellularLocation>
</comment>
<evidence type="ECO:0000256" key="10">
    <source>
        <dbReference type="ARBA" id="ARBA00023242"/>
    </source>
</evidence>
<accession>A0A7C8ZPU6</accession>
<evidence type="ECO:0000256" key="3">
    <source>
        <dbReference type="ARBA" id="ARBA00009971"/>
    </source>
</evidence>
<dbReference type="GO" id="GO:0031965">
    <property type="term" value="C:nuclear membrane"/>
    <property type="evidence" value="ECO:0007669"/>
    <property type="project" value="UniProtKB-SubCell"/>
</dbReference>
<feature type="transmembrane region" description="Helical" evidence="11">
    <location>
        <begin position="50"/>
        <end position="67"/>
    </location>
</feature>
<comment type="similarity">
    <text evidence="3">Belongs to the TMEM18 family.</text>
</comment>
<dbReference type="EMBL" id="GISG01154717">
    <property type="protein sequence ID" value="MBA4648217.1"/>
    <property type="molecule type" value="Transcribed_RNA"/>
</dbReference>
<keyword evidence="5 11" id="KW-0812">Transmembrane</keyword>
<keyword evidence="10" id="KW-0539">Nucleus</keyword>
<feature type="transmembrane region" description="Helical" evidence="11">
    <location>
        <begin position="72"/>
        <end position="89"/>
    </location>
</feature>
<reference evidence="12" key="1">
    <citation type="journal article" date="2013" name="J. Plant Res.">
        <title>Effect of fungi and light on seed germination of three Opuntia species from semiarid lands of central Mexico.</title>
        <authorList>
            <person name="Delgado-Sanchez P."/>
            <person name="Jimenez-Bremont J.F."/>
            <person name="Guerrero-Gonzalez Mde L."/>
            <person name="Flores J."/>
        </authorList>
    </citation>
    <scope>NUCLEOTIDE SEQUENCE</scope>
    <source>
        <tissue evidence="12">Cladode</tissue>
    </source>
</reference>
<evidence type="ECO:0000313" key="12">
    <source>
        <dbReference type="EMBL" id="MBA4648216.1"/>
    </source>
</evidence>
<evidence type="ECO:0000256" key="1">
    <source>
        <dbReference type="ARBA" id="ARBA00004126"/>
    </source>
</evidence>